<dbReference type="InterPro" id="IPR012338">
    <property type="entry name" value="Beta-lactam/transpept-like"/>
</dbReference>
<evidence type="ECO:0000313" key="11">
    <source>
        <dbReference type="Proteomes" id="UP000749559"/>
    </source>
</evidence>
<evidence type="ECO:0000256" key="4">
    <source>
        <dbReference type="ARBA" id="ARBA00022737"/>
    </source>
</evidence>
<comment type="similarity">
    <text evidence="1">Belongs to the glutaminase family.</text>
</comment>
<dbReference type="FunFam" id="1.25.40.20:FF:000069">
    <property type="entry name" value="Glutaminase, isoform E"/>
    <property type="match status" value="1"/>
</dbReference>
<feature type="region of interest" description="Disordered" evidence="9">
    <location>
        <begin position="1"/>
        <end position="28"/>
    </location>
</feature>
<dbReference type="HAMAP" id="MF_00313">
    <property type="entry name" value="Glutaminase"/>
    <property type="match status" value="1"/>
</dbReference>
<evidence type="ECO:0000256" key="5">
    <source>
        <dbReference type="ARBA" id="ARBA00022801"/>
    </source>
</evidence>
<dbReference type="InterPro" id="IPR015868">
    <property type="entry name" value="Glutaminase"/>
</dbReference>
<dbReference type="AlphaFoldDB" id="A0A8J1XTI8"/>
<dbReference type="PROSITE" id="PS50297">
    <property type="entry name" value="ANK_REP_REGION"/>
    <property type="match status" value="1"/>
</dbReference>
<name>A0A8J1XTI8_OWEFU</name>
<evidence type="ECO:0000256" key="7">
    <source>
        <dbReference type="ARBA" id="ARBA00049534"/>
    </source>
</evidence>
<keyword evidence="6" id="KW-0040">ANK repeat</keyword>
<dbReference type="Gene3D" id="1.25.40.20">
    <property type="entry name" value="Ankyrin repeat-containing domain"/>
    <property type="match status" value="1"/>
</dbReference>
<evidence type="ECO:0000256" key="6">
    <source>
        <dbReference type="ARBA" id="ARBA00023043"/>
    </source>
</evidence>
<dbReference type="GO" id="GO:0006537">
    <property type="term" value="P:glutamate biosynthetic process"/>
    <property type="evidence" value="ECO:0007669"/>
    <property type="project" value="TreeGrafter"/>
</dbReference>
<dbReference type="InterPro" id="IPR041541">
    <property type="entry name" value="Glutaminase_EF-hand"/>
</dbReference>
<dbReference type="InterPro" id="IPR002110">
    <property type="entry name" value="Ankyrin_rpt"/>
</dbReference>
<dbReference type="OrthoDB" id="9995210at2759"/>
<keyword evidence="5" id="KW-0378">Hydrolase</keyword>
<dbReference type="Pfam" id="PF04960">
    <property type="entry name" value="Glutaminase"/>
    <property type="match status" value="1"/>
</dbReference>
<dbReference type="SMART" id="SM00248">
    <property type="entry name" value="ANK"/>
    <property type="match status" value="2"/>
</dbReference>
<accession>A0A8J1XTI8</accession>
<evidence type="ECO:0000256" key="9">
    <source>
        <dbReference type="SAM" id="MobiDB-lite"/>
    </source>
</evidence>
<sequence>MATSAPEASTGAALPMTSSKAAERRRLSSLHKEISKHEEKLTNLQKPTDIDDVLFDLLKDSEENVPITKFWAALDCTGLRETDPRLKETRQHFQTMRNQLAYDTSKSGDSVLDRQRFKDFIHENIVLIGKAFKNQFIIPDFIQFTEQIHDIYEICKNDRRGKPADYIPQLARANPDNWGVALCTVDGQRYSAGDTTIPFCIQSCSKPLNYALALTDMGAEKVHSYVGQEPSGRSFNEICLDSSNKPHNPMINAGAIITSSLLKPTLRIADRFDYVHSQYKRIAGGEFVGFSNATYLSEKETADRNFSLAYYMRENKCFPENADLVKTLEFYFQLCSVEITAETGAVIAATLANGGICPTTGEKVLTGDAVRNTLSLMYSCGMYDYSGQFAFKCGLPAKSGVAGAILIVVPNVMGVCTWAPSLDELGNSCRGITFCKELVNKFSFHNYDDLMHTTKKMDPRSRKADVSAESVVNILFAAATGDITALRRFVLCGCDMAMSDYDGRTAMHLGAAEGHMTVLKFLIEKCKVPVNPKDRWGFTPLDDAKRFKHSEVVNYLQSHKGVESSCLSD</sequence>
<dbReference type="PANTHER" id="PTHR12544">
    <property type="entry name" value="GLUTAMINASE"/>
    <property type="match status" value="1"/>
</dbReference>
<evidence type="ECO:0000256" key="2">
    <source>
        <dbReference type="ARBA" id="ARBA00011881"/>
    </source>
</evidence>
<comment type="catalytic activity">
    <reaction evidence="7">
        <text>L-glutamine + H2O = L-glutamate + NH4(+)</text>
        <dbReference type="Rhea" id="RHEA:15889"/>
        <dbReference type="ChEBI" id="CHEBI:15377"/>
        <dbReference type="ChEBI" id="CHEBI:28938"/>
        <dbReference type="ChEBI" id="CHEBI:29985"/>
        <dbReference type="ChEBI" id="CHEBI:58359"/>
        <dbReference type="EC" id="3.5.1.2"/>
    </reaction>
</comment>
<dbReference type="EMBL" id="CAIIXF020000010">
    <property type="protein sequence ID" value="CAH1796209.1"/>
    <property type="molecule type" value="Genomic_DNA"/>
</dbReference>
<dbReference type="SUPFAM" id="SSF48403">
    <property type="entry name" value="Ankyrin repeat"/>
    <property type="match status" value="1"/>
</dbReference>
<dbReference type="Gene3D" id="3.40.710.10">
    <property type="entry name" value="DD-peptidase/beta-lactamase superfamily"/>
    <property type="match status" value="1"/>
</dbReference>
<protein>
    <recommendedName>
        <fullName evidence="3">glutaminase</fullName>
        <ecNumber evidence="3">3.5.1.2</ecNumber>
    </recommendedName>
    <alternativeName>
        <fullName evidence="8">L-glutamine amidohydrolase</fullName>
    </alternativeName>
</protein>
<dbReference type="Pfam" id="PF17959">
    <property type="entry name" value="EF-hand_14"/>
    <property type="match status" value="1"/>
</dbReference>
<comment type="caution">
    <text evidence="10">The sequence shown here is derived from an EMBL/GenBank/DDBJ whole genome shotgun (WGS) entry which is preliminary data.</text>
</comment>
<dbReference type="SUPFAM" id="SSF56601">
    <property type="entry name" value="beta-lactamase/transpeptidase-like"/>
    <property type="match status" value="1"/>
</dbReference>
<evidence type="ECO:0000256" key="3">
    <source>
        <dbReference type="ARBA" id="ARBA00012918"/>
    </source>
</evidence>
<comment type="subunit">
    <text evidence="2">Homotetramer.</text>
</comment>
<evidence type="ECO:0000256" key="1">
    <source>
        <dbReference type="ARBA" id="ARBA00011076"/>
    </source>
</evidence>
<dbReference type="EC" id="3.5.1.2" evidence="3"/>
<dbReference type="PROSITE" id="PS50088">
    <property type="entry name" value="ANK_REPEAT"/>
    <property type="match status" value="1"/>
</dbReference>
<evidence type="ECO:0000313" key="10">
    <source>
        <dbReference type="EMBL" id="CAH1796209.1"/>
    </source>
</evidence>
<evidence type="ECO:0000256" key="8">
    <source>
        <dbReference type="ARBA" id="ARBA00077251"/>
    </source>
</evidence>
<dbReference type="Pfam" id="PF12796">
    <property type="entry name" value="Ank_2"/>
    <property type="match status" value="1"/>
</dbReference>
<dbReference type="PANTHER" id="PTHR12544:SF29">
    <property type="entry name" value="GLUTAMINASE"/>
    <property type="match status" value="1"/>
</dbReference>
<reference evidence="10" key="1">
    <citation type="submission" date="2022-03" db="EMBL/GenBank/DDBJ databases">
        <authorList>
            <person name="Martin C."/>
        </authorList>
    </citation>
    <scope>NUCLEOTIDE SEQUENCE</scope>
</reference>
<dbReference type="InterPro" id="IPR036770">
    <property type="entry name" value="Ankyrin_rpt-contain_sf"/>
</dbReference>
<dbReference type="FunFam" id="3.40.710.10:FF:000008">
    <property type="entry name" value="Glutaminase, isoform E"/>
    <property type="match status" value="1"/>
</dbReference>
<keyword evidence="4" id="KW-0677">Repeat</keyword>
<gene>
    <name evidence="10" type="ORF">OFUS_LOCUS20644</name>
</gene>
<dbReference type="NCBIfam" id="TIGR03814">
    <property type="entry name" value="Gln_ase"/>
    <property type="match status" value="1"/>
</dbReference>
<proteinExistence type="inferred from homology"/>
<dbReference type="Proteomes" id="UP000749559">
    <property type="component" value="Unassembled WGS sequence"/>
</dbReference>
<keyword evidence="11" id="KW-1185">Reference proteome</keyword>
<organism evidence="10 11">
    <name type="scientific">Owenia fusiformis</name>
    <name type="common">Polychaete worm</name>
    <dbReference type="NCBI Taxonomy" id="6347"/>
    <lineage>
        <taxon>Eukaryota</taxon>
        <taxon>Metazoa</taxon>
        <taxon>Spiralia</taxon>
        <taxon>Lophotrochozoa</taxon>
        <taxon>Annelida</taxon>
        <taxon>Polychaeta</taxon>
        <taxon>Sedentaria</taxon>
        <taxon>Canalipalpata</taxon>
        <taxon>Sabellida</taxon>
        <taxon>Oweniida</taxon>
        <taxon>Oweniidae</taxon>
        <taxon>Owenia</taxon>
    </lineage>
</organism>
<dbReference type="Gene3D" id="1.10.238.210">
    <property type="match status" value="1"/>
</dbReference>
<dbReference type="GO" id="GO:0004359">
    <property type="term" value="F:glutaminase activity"/>
    <property type="evidence" value="ECO:0007669"/>
    <property type="project" value="UniProtKB-EC"/>
</dbReference>
<dbReference type="GO" id="GO:0006543">
    <property type="term" value="P:L-glutamine catabolic process"/>
    <property type="evidence" value="ECO:0007669"/>
    <property type="project" value="TreeGrafter"/>
</dbReference>